<sequence length="420" mass="46105">MTSDAEQDPFRSYLGRPDGLPADRSHAGQTATVIGGAMAGLAAAHALNVLGYETTLYERQAYDTKRVNCGEAMTDVSSIPLAKTPENGFVNHTPEFEVQVFTGDTGERRLAGSGVFPSEHGYITDRNLVERAWARELDANGVDVRENTGISKADFARLCAESDLVVDATGQPALTSKVDGTTTEYSGRMTAINADVTGDFSHIYPRSVILFENYLGYSWVFPKTPDRANVGIGWAEDKLPDDYMAAFENACERNDWPVPERGAANIYTIPRGPSLDPSRVYDPDRSIVRVGDAAGIANRFTGKGISQAVESSYLMASLAARDDLASYPQQLYSRMRSEYRLAYVVRGALEDGRPDILGDVMDAVSGIDVEAVDRDPRQAFGRLLRRPGLLARLATNRTMVGRLYRAYTDQWEYTRTPAPQ</sequence>
<comment type="caution">
    <text evidence="2">The sequence shown here is derived from an EMBL/GenBank/DDBJ whole genome shotgun (WGS) entry which is preliminary data.</text>
</comment>
<evidence type="ECO:0000313" key="2">
    <source>
        <dbReference type="EMBL" id="MFC5366422.1"/>
    </source>
</evidence>
<dbReference type="GO" id="GO:0016491">
    <property type="term" value="F:oxidoreductase activity"/>
    <property type="evidence" value="ECO:0007669"/>
    <property type="project" value="UniProtKB-KW"/>
</dbReference>
<dbReference type="EC" id="1.-.-.-" evidence="2"/>
<feature type="region of interest" description="Disordered" evidence="1">
    <location>
        <begin position="1"/>
        <end position="27"/>
    </location>
</feature>
<dbReference type="PANTHER" id="PTHR42685">
    <property type="entry name" value="GERANYLGERANYL DIPHOSPHATE REDUCTASE"/>
    <property type="match status" value="1"/>
</dbReference>
<accession>A0ABD5R8Y4</accession>
<dbReference type="SUPFAM" id="SSF51905">
    <property type="entry name" value="FAD/NAD(P)-binding domain"/>
    <property type="match status" value="1"/>
</dbReference>
<dbReference type="Proteomes" id="UP001596201">
    <property type="component" value="Unassembled WGS sequence"/>
</dbReference>
<dbReference type="EMBL" id="JBHSKX010000001">
    <property type="protein sequence ID" value="MFC5366422.1"/>
    <property type="molecule type" value="Genomic_DNA"/>
</dbReference>
<organism evidence="2 3">
    <name type="scientific">Salinirubrum litoreum</name>
    <dbReference type="NCBI Taxonomy" id="1126234"/>
    <lineage>
        <taxon>Archaea</taxon>
        <taxon>Methanobacteriati</taxon>
        <taxon>Methanobacteriota</taxon>
        <taxon>Stenosarchaea group</taxon>
        <taxon>Halobacteria</taxon>
        <taxon>Halobacteriales</taxon>
        <taxon>Haloferacaceae</taxon>
        <taxon>Salinirubrum</taxon>
    </lineage>
</organism>
<proteinExistence type="predicted"/>
<dbReference type="Gene3D" id="3.50.50.60">
    <property type="entry name" value="FAD/NAD(P)-binding domain"/>
    <property type="match status" value="1"/>
</dbReference>
<reference evidence="2 3" key="1">
    <citation type="journal article" date="2019" name="Int. J. Syst. Evol. Microbiol.">
        <title>The Global Catalogue of Microorganisms (GCM) 10K type strain sequencing project: providing services to taxonomists for standard genome sequencing and annotation.</title>
        <authorList>
            <consortium name="The Broad Institute Genomics Platform"/>
            <consortium name="The Broad Institute Genome Sequencing Center for Infectious Disease"/>
            <person name="Wu L."/>
            <person name="Ma J."/>
        </authorList>
    </citation>
    <scope>NUCLEOTIDE SEQUENCE [LARGE SCALE GENOMIC DNA]</scope>
    <source>
        <strain evidence="2 3">CGMCC 1.12237</strain>
    </source>
</reference>
<dbReference type="AlphaFoldDB" id="A0ABD5R8Y4"/>
<dbReference type="InterPro" id="IPR050407">
    <property type="entry name" value="Geranylgeranyl_reductase"/>
</dbReference>
<dbReference type="InterPro" id="IPR036188">
    <property type="entry name" value="FAD/NAD-bd_sf"/>
</dbReference>
<name>A0ABD5R8Y4_9EURY</name>
<evidence type="ECO:0000256" key="1">
    <source>
        <dbReference type="SAM" id="MobiDB-lite"/>
    </source>
</evidence>
<evidence type="ECO:0000313" key="3">
    <source>
        <dbReference type="Proteomes" id="UP001596201"/>
    </source>
</evidence>
<dbReference type="PANTHER" id="PTHR42685:SF22">
    <property type="entry name" value="CONDITIONED MEDIUM FACTOR RECEPTOR 1"/>
    <property type="match status" value="1"/>
</dbReference>
<dbReference type="RefSeq" id="WP_227228231.1">
    <property type="nucleotide sequence ID" value="NZ_JAJCVJ010000001.1"/>
</dbReference>
<protein>
    <submittedName>
        <fullName evidence="2">NAD(P)/FAD-dependent oxidoreductase</fullName>
        <ecNumber evidence="2">1.-.-.-</ecNumber>
    </submittedName>
</protein>
<keyword evidence="2" id="KW-0560">Oxidoreductase</keyword>
<gene>
    <name evidence="2" type="ORF">ACFPJ5_05680</name>
</gene>
<keyword evidence="3" id="KW-1185">Reference proteome</keyword>